<dbReference type="SUPFAM" id="SSF51905">
    <property type="entry name" value="FAD/NAD(P)-binding domain"/>
    <property type="match status" value="1"/>
</dbReference>
<evidence type="ECO:0000313" key="3">
    <source>
        <dbReference type="Proteomes" id="UP000430692"/>
    </source>
</evidence>
<dbReference type="RefSeq" id="WP_160801432.1">
    <property type="nucleotide sequence ID" value="NZ_WUUL01000006.1"/>
</dbReference>
<reference evidence="2 3" key="1">
    <citation type="submission" date="2019-12" db="EMBL/GenBank/DDBJ databases">
        <title>Whole-genome analyses of novel actinobacteria.</title>
        <authorList>
            <person name="Sahin N."/>
            <person name="Saygin H."/>
        </authorList>
    </citation>
    <scope>NUCLEOTIDE SEQUENCE [LARGE SCALE GENOMIC DNA]</scope>
    <source>
        <strain evidence="2 3">KC615</strain>
    </source>
</reference>
<evidence type="ECO:0000313" key="2">
    <source>
        <dbReference type="EMBL" id="MXQ54070.1"/>
    </source>
</evidence>
<proteinExistence type="predicted"/>
<dbReference type="Proteomes" id="UP000430692">
    <property type="component" value="Unassembled WGS sequence"/>
</dbReference>
<accession>A0A6I4VW34</accession>
<organism evidence="2 3">
    <name type="scientific">Shimazuella alba</name>
    <dbReference type="NCBI Taxonomy" id="2690964"/>
    <lineage>
        <taxon>Bacteria</taxon>
        <taxon>Bacillati</taxon>
        <taxon>Bacillota</taxon>
        <taxon>Bacilli</taxon>
        <taxon>Bacillales</taxon>
        <taxon>Thermoactinomycetaceae</taxon>
        <taxon>Shimazuella</taxon>
    </lineage>
</organism>
<protein>
    <recommendedName>
        <fullName evidence="1">FAD-binding domain-containing protein</fullName>
    </recommendedName>
</protein>
<comment type="caution">
    <text evidence="2">The sequence shown here is derived from an EMBL/GenBank/DDBJ whole genome shotgun (WGS) entry which is preliminary data.</text>
</comment>
<dbReference type="PANTHER" id="PTHR42685">
    <property type="entry name" value="GERANYLGERANYL DIPHOSPHATE REDUCTASE"/>
    <property type="match status" value="1"/>
</dbReference>
<dbReference type="InterPro" id="IPR002938">
    <property type="entry name" value="FAD-bd"/>
</dbReference>
<dbReference type="PRINTS" id="PR00420">
    <property type="entry name" value="RNGMNOXGNASE"/>
</dbReference>
<dbReference type="GO" id="GO:0071949">
    <property type="term" value="F:FAD binding"/>
    <property type="evidence" value="ECO:0007669"/>
    <property type="project" value="InterPro"/>
</dbReference>
<dbReference type="Pfam" id="PF01494">
    <property type="entry name" value="FAD_binding_3"/>
    <property type="match status" value="1"/>
</dbReference>
<dbReference type="Gene3D" id="3.50.50.60">
    <property type="entry name" value="FAD/NAD(P)-binding domain"/>
    <property type="match status" value="1"/>
</dbReference>
<keyword evidence="3" id="KW-1185">Reference proteome</keyword>
<dbReference type="AlphaFoldDB" id="A0A6I4VW34"/>
<sequence>MNNPYSVVTTIKSYDVIIVGASFAGSTLAIELGQSGFQVLLLDQMSFPETSSRTYPFFNSAVNLLKKLNLESYLEEIDSPTVPQILFQFDEVCIKGEVPVVNKESRNYGVKRSDLDFVLFKKAISFENVTCLQGFQVTKLLRQMDQVVGIAGVNRLGETFQYTAKMVIGADGRNSIVRRELNLQPMLNLESDYAYFHGSLSGLEPLNPLHFEVYRVLDQILAVFPTTKNQYGVYVIFPHSKQSWMEAFKQSSEDAFLRYLETEFSQINFQHRLKHAKLTTRVESLTDYSNYWYEGLGKGWALVGDAVIFKEPCLGQGVHDAIYAGRYLAELLKKYPDWIYSSSTLAYEYNRHLVEKFKGPFDLSGVLTKQQKLTAEEKMMHQMISAYPEATEKFLGIFNYANNMNELNSTIEQIVKSKTT</sequence>
<gene>
    <name evidence="2" type="ORF">GSM42_10140</name>
</gene>
<dbReference type="PANTHER" id="PTHR42685:SF22">
    <property type="entry name" value="CONDITIONED MEDIUM FACTOR RECEPTOR 1"/>
    <property type="match status" value="1"/>
</dbReference>
<dbReference type="InterPro" id="IPR050407">
    <property type="entry name" value="Geranylgeranyl_reductase"/>
</dbReference>
<dbReference type="EMBL" id="WUUL01000006">
    <property type="protein sequence ID" value="MXQ54070.1"/>
    <property type="molecule type" value="Genomic_DNA"/>
</dbReference>
<name>A0A6I4VW34_9BACL</name>
<evidence type="ECO:0000259" key="1">
    <source>
        <dbReference type="Pfam" id="PF01494"/>
    </source>
</evidence>
<feature type="domain" description="FAD-binding" evidence="1">
    <location>
        <begin position="14"/>
        <end position="333"/>
    </location>
</feature>
<dbReference type="InterPro" id="IPR036188">
    <property type="entry name" value="FAD/NAD-bd_sf"/>
</dbReference>